<evidence type="ECO:0000256" key="7">
    <source>
        <dbReference type="ARBA" id="ARBA00023136"/>
    </source>
</evidence>
<comment type="similarity">
    <text evidence="2">Belongs to the binding-protein-dependent transport system permease family. CysTW subfamily.</text>
</comment>
<dbReference type="SUPFAM" id="SSF161098">
    <property type="entry name" value="MetI-like"/>
    <property type="match status" value="1"/>
</dbReference>
<dbReference type="GO" id="GO:0055085">
    <property type="term" value="P:transmembrane transport"/>
    <property type="evidence" value="ECO:0007669"/>
    <property type="project" value="InterPro"/>
</dbReference>
<protein>
    <recommendedName>
        <fullName evidence="9">ABC transmembrane type-1 domain-containing protein</fullName>
    </recommendedName>
</protein>
<keyword evidence="4" id="KW-1003">Cell membrane</keyword>
<evidence type="ECO:0000256" key="5">
    <source>
        <dbReference type="ARBA" id="ARBA00022692"/>
    </source>
</evidence>
<feature type="transmembrane region" description="Helical" evidence="8">
    <location>
        <begin position="137"/>
        <end position="162"/>
    </location>
</feature>
<dbReference type="EMBL" id="LGSI01000058">
    <property type="protein sequence ID" value="OCR23176.1"/>
    <property type="molecule type" value="Genomic_DNA"/>
</dbReference>
<evidence type="ECO:0000256" key="8">
    <source>
        <dbReference type="RuleBase" id="RU363032"/>
    </source>
</evidence>
<evidence type="ECO:0000256" key="1">
    <source>
        <dbReference type="ARBA" id="ARBA00004651"/>
    </source>
</evidence>
<comment type="caution">
    <text evidence="10">The sequence shown here is derived from an EMBL/GenBank/DDBJ whole genome shotgun (WGS) entry which is preliminary data.</text>
</comment>
<evidence type="ECO:0000256" key="4">
    <source>
        <dbReference type="ARBA" id="ARBA00022475"/>
    </source>
</evidence>
<keyword evidence="6 8" id="KW-1133">Transmembrane helix</keyword>
<dbReference type="Gene3D" id="1.10.3720.10">
    <property type="entry name" value="MetI-like"/>
    <property type="match status" value="1"/>
</dbReference>
<dbReference type="GO" id="GO:0005886">
    <property type="term" value="C:plasma membrane"/>
    <property type="evidence" value="ECO:0007669"/>
    <property type="project" value="UniProtKB-SubCell"/>
</dbReference>
<dbReference type="InterPro" id="IPR000515">
    <property type="entry name" value="MetI-like"/>
</dbReference>
<feature type="transmembrane region" description="Helical" evidence="8">
    <location>
        <begin position="199"/>
        <end position="220"/>
    </location>
</feature>
<dbReference type="PANTHER" id="PTHR42929:SF1">
    <property type="entry name" value="INNER MEMBRANE ABC TRANSPORTER PERMEASE PROTEIN YDCU-RELATED"/>
    <property type="match status" value="1"/>
</dbReference>
<keyword evidence="7 8" id="KW-0472">Membrane</keyword>
<accession>A0A1C7Z286</accession>
<evidence type="ECO:0000256" key="2">
    <source>
        <dbReference type="ARBA" id="ARBA00007069"/>
    </source>
</evidence>
<dbReference type="Pfam" id="PF00528">
    <property type="entry name" value="BPD_transp_1"/>
    <property type="match status" value="1"/>
</dbReference>
<evidence type="ECO:0000313" key="10">
    <source>
        <dbReference type="EMBL" id="OCR23176.1"/>
    </source>
</evidence>
<dbReference type="Proteomes" id="UP000093104">
    <property type="component" value="Unassembled WGS sequence"/>
</dbReference>
<dbReference type="PANTHER" id="PTHR42929">
    <property type="entry name" value="INNER MEMBRANE ABC TRANSPORTER PERMEASE PROTEIN YDCU-RELATED-RELATED"/>
    <property type="match status" value="1"/>
</dbReference>
<reference evidence="10 11" key="1">
    <citation type="submission" date="2015-07" db="EMBL/GenBank/DDBJ databases">
        <title>Draft genome sequence of a diazotrophic, plant growth-promoting rhizobacterium of the Pseudomonas syringae complex.</title>
        <authorList>
            <person name="Patten C.L."/>
            <person name="Jeong H."/>
        </authorList>
    </citation>
    <scope>NUCLEOTIDE SEQUENCE [LARGE SCALE GENOMIC DNA]</scope>
    <source>
        <strain evidence="10 11">GR12-2</strain>
    </source>
</reference>
<dbReference type="AlphaFoldDB" id="A0A1C7Z286"/>
<evidence type="ECO:0000256" key="3">
    <source>
        <dbReference type="ARBA" id="ARBA00022448"/>
    </source>
</evidence>
<evidence type="ECO:0000313" key="11">
    <source>
        <dbReference type="Proteomes" id="UP000093104"/>
    </source>
</evidence>
<dbReference type="PROSITE" id="PS50928">
    <property type="entry name" value="ABC_TM1"/>
    <property type="match status" value="1"/>
</dbReference>
<proteinExistence type="inferred from homology"/>
<evidence type="ECO:0000259" key="9">
    <source>
        <dbReference type="PROSITE" id="PS50928"/>
    </source>
</evidence>
<keyword evidence="5 8" id="KW-0812">Transmembrane</keyword>
<feature type="transmembrane region" description="Helical" evidence="8">
    <location>
        <begin position="56"/>
        <end position="79"/>
    </location>
</feature>
<dbReference type="InterPro" id="IPR035906">
    <property type="entry name" value="MetI-like_sf"/>
</dbReference>
<gene>
    <name evidence="10" type="ORF">AFK24_20705</name>
</gene>
<keyword evidence="3 8" id="KW-0813">Transport</keyword>
<evidence type="ECO:0000256" key="6">
    <source>
        <dbReference type="ARBA" id="ARBA00022989"/>
    </source>
</evidence>
<organism evidence="10 11">
    <name type="scientific">Pseudomonas syringae</name>
    <dbReference type="NCBI Taxonomy" id="317"/>
    <lineage>
        <taxon>Bacteria</taxon>
        <taxon>Pseudomonadati</taxon>
        <taxon>Pseudomonadota</taxon>
        <taxon>Gammaproteobacteria</taxon>
        <taxon>Pseudomonadales</taxon>
        <taxon>Pseudomonadaceae</taxon>
        <taxon>Pseudomonas</taxon>
    </lineage>
</organism>
<feature type="domain" description="ABC transmembrane type-1" evidence="9">
    <location>
        <begin position="57"/>
        <end position="263"/>
    </location>
</feature>
<sequence>MLCLGWPAAMLGIFVAAPFLLMLRVSLAPLDRARLWGDGLTLNAFTQLGEHGVGKALFYSTVFAIGVSLISVVVAYPLTWLITRMRKKAQVCWLIFLLATLSLSDVLITFSWQVMLARKMWISQLLVWLGLLERTDSLVPGMGAVLCSLLYASIPFCVLLLFPALSRLDQSVIEAARTMGASASQSFFSIVIPMTRTPIVAALVMSVVSAMGAYTAPLILGRPETWTLSVLIGNTVLSAQDFPVGTAMAVVLLGVTLVIGTISTLALRRGVRP</sequence>
<feature type="transmembrane region" description="Helical" evidence="8">
    <location>
        <begin position="247"/>
        <end position="267"/>
    </location>
</feature>
<feature type="transmembrane region" description="Helical" evidence="8">
    <location>
        <begin position="91"/>
        <end position="117"/>
    </location>
</feature>
<dbReference type="CDD" id="cd06261">
    <property type="entry name" value="TM_PBP2"/>
    <property type="match status" value="1"/>
</dbReference>
<comment type="subcellular location">
    <subcellularLocation>
        <location evidence="1 8">Cell membrane</location>
        <topology evidence="1 8">Multi-pass membrane protein</topology>
    </subcellularLocation>
</comment>
<name>A0A1C7Z286_PSESX</name>